<dbReference type="SMART" id="SM00530">
    <property type="entry name" value="HTH_XRE"/>
    <property type="match status" value="1"/>
</dbReference>
<feature type="region of interest" description="Disordered" evidence="1">
    <location>
        <begin position="166"/>
        <end position="244"/>
    </location>
</feature>
<reference evidence="4 5" key="1">
    <citation type="submission" date="2020-03" db="EMBL/GenBank/DDBJ databases">
        <title>Hydrogenophaga sp. nov. isolated from cyanobacterial mat.</title>
        <authorList>
            <person name="Thorat V."/>
            <person name="Kirdat K."/>
            <person name="Tiwarekar B."/>
            <person name="Costa E.D."/>
            <person name="Yadav A."/>
        </authorList>
    </citation>
    <scope>NUCLEOTIDE SEQUENCE [LARGE SCALE GENOMIC DNA]</scope>
    <source>
        <strain evidence="4 5">BA0156</strain>
    </source>
</reference>
<organism evidence="4 5">
    <name type="scientific">Hydrogenophaga crocea</name>
    <dbReference type="NCBI Taxonomy" id="2716225"/>
    <lineage>
        <taxon>Bacteria</taxon>
        <taxon>Pseudomonadati</taxon>
        <taxon>Pseudomonadota</taxon>
        <taxon>Betaproteobacteria</taxon>
        <taxon>Burkholderiales</taxon>
        <taxon>Comamonadaceae</taxon>
        <taxon>Hydrogenophaga</taxon>
    </lineage>
</organism>
<feature type="transmembrane region" description="Helical" evidence="2">
    <location>
        <begin position="122"/>
        <end position="140"/>
    </location>
</feature>
<keyword evidence="5" id="KW-1185">Reference proteome</keyword>
<evidence type="ECO:0000313" key="5">
    <source>
        <dbReference type="Proteomes" id="UP000503162"/>
    </source>
</evidence>
<evidence type="ECO:0000256" key="1">
    <source>
        <dbReference type="SAM" id="MobiDB-lite"/>
    </source>
</evidence>
<feature type="domain" description="HTH cro/C1-type" evidence="3">
    <location>
        <begin position="20"/>
        <end position="81"/>
    </location>
</feature>
<evidence type="ECO:0000256" key="2">
    <source>
        <dbReference type="SAM" id="Phobius"/>
    </source>
</evidence>
<dbReference type="Proteomes" id="UP000503162">
    <property type="component" value="Chromosome"/>
</dbReference>
<evidence type="ECO:0000313" key="4">
    <source>
        <dbReference type="EMBL" id="QIM52203.1"/>
    </source>
</evidence>
<dbReference type="PANTHER" id="PTHR34475:SF1">
    <property type="entry name" value="CYTOSKELETON PROTEIN RODZ"/>
    <property type="match status" value="1"/>
</dbReference>
<dbReference type="SUPFAM" id="SSF47413">
    <property type="entry name" value="lambda repressor-like DNA-binding domains"/>
    <property type="match status" value="1"/>
</dbReference>
<accession>A0A6G8IGC5</accession>
<dbReference type="AlphaFoldDB" id="A0A6G8IGC5"/>
<keyword evidence="2" id="KW-0472">Membrane</keyword>
<dbReference type="GO" id="GO:0003677">
    <property type="term" value="F:DNA binding"/>
    <property type="evidence" value="ECO:0007669"/>
    <property type="project" value="InterPro"/>
</dbReference>
<keyword evidence="2" id="KW-1133">Transmembrane helix</keyword>
<sequence>MTEPVIDGGLQPQVPERPVRLREAREAAGLHIAALAAALKVPVRKLEALEAGRYDELPDLTFARALASSASRHLKIDPGPVLEQIPLNQAPVLGDASRPINAPFKGASDAPPAGALSWLSRPALLVAIVLLLAALVIVFLPRMGSGPAEEAAAPAAPAAVPMAPPAAPLFQPGTPEAGEGGAPAPAAADAGAAPGAGAAPAAPAAPGTAATPPTEAPATPTAPATATATAPASPATPAAEAGARPPEGAVLGLAASQASWVEVTNGTGTVVLQRLLQAGERVEFSAAPPYAVVVGNAGGVEVTLRGRPFNAAAIARNNVARFEAK</sequence>
<dbReference type="Gene3D" id="1.10.260.40">
    <property type="entry name" value="lambda repressor-like DNA-binding domains"/>
    <property type="match status" value="1"/>
</dbReference>
<keyword evidence="2" id="KW-0812">Transmembrane</keyword>
<feature type="compositionally biased region" description="Low complexity" evidence="1">
    <location>
        <begin position="172"/>
        <end position="244"/>
    </location>
</feature>
<dbReference type="InterPro" id="IPR001387">
    <property type="entry name" value="Cro/C1-type_HTH"/>
</dbReference>
<dbReference type="PANTHER" id="PTHR34475">
    <property type="match status" value="1"/>
</dbReference>
<name>A0A6G8IGC5_9BURK</name>
<dbReference type="RefSeq" id="WP_166226805.1">
    <property type="nucleotide sequence ID" value="NZ_CP049989.1"/>
</dbReference>
<dbReference type="KEGG" id="hcz:G9Q37_08630"/>
<dbReference type="InterPro" id="IPR050400">
    <property type="entry name" value="Bact_Cytoskel_RodZ"/>
</dbReference>
<dbReference type="Pfam" id="PF13464">
    <property type="entry name" value="RodZ_C"/>
    <property type="match status" value="1"/>
</dbReference>
<dbReference type="InterPro" id="IPR025194">
    <property type="entry name" value="RodZ-like_C"/>
</dbReference>
<evidence type="ECO:0000259" key="3">
    <source>
        <dbReference type="SMART" id="SM00530"/>
    </source>
</evidence>
<gene>
    <name evidence="4" type="ORF">G9Q37_08630</name>
</gene>
<dbReference type="EMBL" id="CP049989">
    <property type="protein sequence ID" value="QIM52203.1"/>
    <property type="molecule type" value="Genomic_DNA"/>
</dbReference>
<dbReference type="InterPro" id="IPR010982">
    <property type="entry name" value="Lambda_DNA-bd_dom_sf"/>
</dbReference>
<protein>
    <submittedName>
        <fullName evidence="4">Helix-turn-helix domain-containing protein</fullName>
    </submittedName>
</protein>
<proteinExistence type="predicted"/>
<dbReference type="Pfam" id="PF13413">
    <property type="entry name" value="HTH_25"/>
    <property type="match status" value="1"/>
</dbReference>